<evidence type="ECO:0000313" key="2">
    <source>
        <dbReference type="EMBL" id="HCL01298.1"/>
    </source>
</evidence>
<accession>A0A3D2X4P4</accession>
<reference evidence="2 3" key="1">
    <citation type="journal article" date="2018" name="Nat. Biotechnol.">
        <title>A standardized bacterial taxonomy based on genome phylogeny substantially revises the tree of life.</title>
        <authorList>
            <person name="Parks D.H."/>
            <person name="Chuvochina M."/>
            <person name="Waite D.W."/>
            <person name="Rinke C."/>
            <person name="Skarshewski A."/>
            <person name="Chaumeil P.A."/>
            <person name="Hugenholtz P."/>
        </authorList>
    </citation>
    <scope>NUCLEOTIDE SEQUENCE [LARGE SCALE GENOMIC DNA]</scope>
    <source>
        <strain evidence="2">UBA11728</strain>
    </source>
</reference>
<dbReference type="SUPFAM" id="SSF81665">
    <property type="entry name" value="Calcium ATPase, transmembrane domain M"/>
    <property type="match status" value="1"/>
</dbReference>
<sequence length="62" mass="7113">MNKSSLLNNRMIQYAHKDLDDVYYDLGTSPNGLSIEQIEVMQKTYGENSIGSKSDTILFRLR</sequence>
<evidence type="ECO:0000313" key="3">
    <source>
        <dbReference type="Proteomes" id="UP000262969"/>
    </source>
</evidence>
<organism evidence="2 3">
    <name type="scientific">Lachnoclostridium phytofermentans</name>
    <dbReference type="NCBI Taxonomy" id="66219"/>
    <lineage>
        <taxon>Bacteria</taxon>
        <taxon>Bacillati</taxon>
        <taxon>Bacillota</taxon>
        <taxon>Clostridia</taxon>
        <taxon>Lachnospirales</taxon>
        <taxon>Lachnospiraceae</taxon>
    </lineage>
</organism>
<dbReference type="AlphaFoldDB" id="A0A3D2X4P4"/>
<evidence type="ECO:0000259" key="1">
    <source>
        <dbReference type="Pfam" id="PF00690"/>
    </source>
</evidence>
<name>A0A3D2X4P4_9FIRM</name>
<dbReference type="EMBL" id="DPVV01000094">
    <property type="protein sequence ID" value="HCL01298.1"/>
    <property type="molecule type" value="Genomic_DNA"/>
</dbReference>
<feature type="non-terminal residue" evidence="2">
    <location>
        <position position="62"/>
    </location>
</feature>
<feature type="domain" description="Cation-transporting P-type ATPase N-terminal" evidence="1">
    <location>
        <begin position="15"/>
        <end position="58"/>
    </location>
</feature>
<dbReference type="InterPro" id="IPR023298">
    <property type="entry name" value="ATPase_P-typ_TM_dom_sf"/>
</dbReference>
<gene>
    <name evidence="2" type="ORF">DHW61_02610</name>
</gene>
<proteinExistence type="predicted"/>
<dbReference type="Pfam" id="PF00690">
    <property type="entry name" value="Cation_ATPase_N"/>
    <property type="match status" value="1"/>
</dbReference>
<comment type="caution">
    <text evidence="2">The sequence shown here is derived from an EMBL/GenBank/DDBJ whole genome shotgun (WGS) entry which is preliminary data.</text>
</comment>
<protein>
    <recommendedName>
        <fullName evidence="1">Cation-transporting P-type ATPase N-terminal domain-containing protein</fullName>
    </recommendedName>
</protein>
<dbReference type="InterPro" id="IPR004014">
    <property type="entry name" value="ATPase_P-typ_cation-transptr_N"/>
</dbReference>
<dbReference type="Proteomes" id="UP000262969">
    <property type="component" value="Unassembled WGS sequence"/>
</dbReference>